<dbReference type="OrthoDB" id="9814088at2"/>
<gene>
    <name evidence="7" type="ORF">SAMN02745671_00874</name>
</gene>
<dbReference type="Pfam" id="PF13091">
    <property type="entry name" value="PLDc_2"/>
    <property type="match status" value="1"/>
</dbReference>
<dbReference type="GO" id="GO:0005524">
    <property type="term" value="F:ATP binding"/>
    <property type="evidence" value="ECO:0007669"/>
    <property type="project" value="UniProtKB-KW"/>
</dbReference>
<evidence type="ECO:0000259" key="5">
    <source>
        <dbReference type="PROSITE" id="PS51192"/>
    </source>
</evidence>
<dbReference type="SUPFAM" id="SSF52540">
    <property type="entry name" value="P-loop containing nucleoside triphosphate hydrolases"/>
    <property type="match status" value="1"/>
</dbReference>
<evidence type="ECO:0000313" key="8">
    <source>
        <dbReference type="Proteomes" id="UP000191240"/>
    </source>
</evidence>
<keyword evidence="4" id="KW-0067">ATP-binding</keyword>
<dbReference type="PROSITE" id="PS51192">
    <property type="entry name" value="HELICASE_ATP_BIND_1"/>
    <property type="match status" value="1"/>
</dbReference>
<accession>A0A1M6BWF6</accession>
<dbReference type="InterPro" id="IPR025202">
    <property type="entry name" value="PLD-like_dom"/>
</dbReference>
<keyword evidence="2" id="KW-0378">Hydrolase</keyword>
<evidence type="ECO:0000256" key="3">
    <source>
        <dbReference type="ARBA" id="ARBA00022806"/>
    </source>
</evidence>
<sequence>MALSDIEVKTQYKSLYDDLVRSFYVPLLREGCIYRRAVGFFSSTALSLIVPGLVDFVKNNGKIEIIASPRLSEEDIKSMSEGYRKRKELVEEKLLACLEEKFDELSKNRLNLLANLIAHGVLDIKIATLKTPGIYHEKLGIIADDNGNTVVFTGSLNETKTAISYNYETIDVFCSWKPSDAVRVNEKINGFETMWNNEDPKLETVAFPKVNKAIIEKYKNTSYDEAIAIVEREQKVSHLSKDIQNKFVIPNDVQLFDYQKEAILSWKDNRFSGIFDMATGTGKTYTALGAAAYLSRFVEHLAVIIVCPFQHLVNQWSVDVEKFGVKPIIAYSESPQKDYKNRIKEDIFAYEMQVKKFICVVITNATFQSQFFQNKISKIAQMNCLLIVDEAHNFGAQYLKQTLSLKYTFRLALSATIERFNDPTGTEDIISFFGKKCIEYDLERAIKEDKLTSYYYYPVVVYLNSEELGKYKALSEKISRCIIHHRDGTSSLNDEGKKLLLKRARIVAGASEKAEKLLELVDRSYKECNDMLVYCGATTTNDTSLLDDEPEDDLRQIDYISRLLNFKLGMRTAQFTAKETSEERDDIIRDFEQQRLQALVAIKCLDEGVNIPQISTAFILASTTNPKEYIQRRGRVLRKAPGKRYATIYDFVTLPRPLDIVPMLGREEVSSDLSLVKKELNRINEFKRLAINDYDGDRLMSEIIDAYELYDYVAELEDRDIWME</sequence>
<evidence type="ECO:0000313" key="7">
    <source>
        <dbReference type="EMBL" id="SHI52997.1"/>
    </source>
</evidence>
<dbReference type="GO" id="GO:0004386">
    <property type="term" value="F:helicase activity"/>
    <property type="evidence" value="ECO:0007669"/>
    <property type="project" value="UniProtKB-KW"/>
</dbReference>
<dbReference type="RefSeq" id="WP_080325476.1">
    <property type="nucleotide sequence ID" value="NZ_FQYW01000007.1"/>
</dbReference>
<dbReference type="InterPro" id="IPR001650">
    <property type="entry name" value="Helicase_C-like"/>
</dbReference>
<evidence type="ECO:0000259" key="6">
    <source>
        <dbReference type="PROSITE" id="PS51194"/>
    </source>
</evidence>
<dbReference type="InterPro" id="IPR050615">
    <property type="entry name" value="ATP-dep_DNA_Helicase"/>
</dbReference>
<dbReference type="CDD" id="cd17926">
    <property type="entry name" value="DEXHc_RE"/>
    <property type="match status" value="1"/>
</dbReference>
<proteinExistence type="predicted"/>
<feature type="domain" description="Helicase ATP-binding" evidence="5">
    <location>
        <begin position="264"/>
        <end position="435"/>
    </location>
</feature>
<dbReference type="CDD" id="cd09179">
    <property type="entry name" value="PLDc_N_DEXD_a"/>
    <property type="match status" value="1"/>
</dbReference>
<dbReference type="GO" id="GO:0003677">
    <property type="term" value="F:DNA binding"/>
    <property type="evidence" value="ECO:0007669"/>
    <property type="project" value="InterPro"/>
</dbReference>
<name>A0A1M6BWF6_9FIRM</name>
<reference evidence="7 8" key="1">
    <citation type="submission" date="2016-11" db="EMBL/GenBank/DDBJ databases">
        <authorList>
            <person name="Jaros S."/>
            <person name="Januszkiewicz K."/>
            <person name="Wedrychowicz H."/>
        </authorList>
    </citation>
    <scope>NUCLEOTIDE SEQUENCE [LARGE SCALE GENOMIC DNA]</scope>
    <source>
        <strain evidence="7 8">DSM 3074</strain>
    </source>
</reference>
<evidence type="ECO:0000256" key="4">
    <source>
        <dbReference type="ARBA" id="ARBA00022840"/>
    </source>
</evidence>
<dbReference type="PANTHER" id="PTHR11274">
    <property type="entry name" value="RAD25/XP-B DNA REPAIR HELICASE"/>
    <property type="match status" value="1"/>
</dbReference>
<keyword evidence="1" id="KW-0547">Nucleotide-binding</keyword>
<protein>
    <submittedName>
        <fullName evidence="7">Superfamily II DNA or RNA helicase</fullName>
    </submittedName>
</protein>
<dbReference type="AlphaFoldDB" id="A0A1M6BWF6"/>
<dbReference type="InterPro" id="IPR006935">
    <property type="entry name" value="Helicase/UvrB_N"/>
</dbReference>
<dbReference type="Proteomes" id="UP000191240">
    <property type="component" value="Unassembled WGS sequence"/>
</dbReference>
<dbReference type="PANTHER" id="PTHR11274:SF0">
    <property type="entry name" value="GENERAL TRANSCRIPTION AND DNA REPAIR FACTOR IIH HELICASE SUBUNIT XPB"/>
    <property type="match status" value="1"/>
</dbReference>
<dbReference type="Gene3D" id="3.40.50.300">
    <property type="entry name" value="P-loop containing nucleotide triphosphate hydrolases"/>
    <property type="match status" value="2"/>
</dbReference>
<organism evidence="7 8">
    <name type="scientific">Anaerovibrio lipolyticus DSM 3074</name>
    <dbReference type="NCBI Taxonomy" id="1120997"/>
    <lineage>
        <taxon>Bacteria</taxon>
        <taxon>Bacillati</taxon>
        <taxon>Bacillota</taxon>
        <taxon>Negativicutes</taxon>
        <taxon>Selenomonadales</taxon>
        <taxon>Selenomonadaceae</taxon>
        <taxon>Anaerovibrio</taxon>
    </lineage>
</organism>
<dbReference type="PROSITE" id="PS51194">
    <property type="entry name" value="HELICASE_CTER"/>
    <property type="match status" value="1"/>
</dbReference>
<dbReference type="SMART" id="SM00487">
    <property type="entry name" value="DEXDc"/>
    <property type="match status" value="1"/>
</dbReference>
<dbReference type="Pfam" id="PF00271">
    <property type="entry name" value="Helicase_C"/>
    <property type="match status" value="1"/>
</dbReference>
<evidence type="ECO:0000256" key="2">
    <source>
        <dbReference type="ARBA" id="ARBA00022801"/>
    </source>
</evidence>
<dbReference type="SMART" id="SM00490">
    <property type="entry name" value="HELICc"/>
    <property type="match status" value="1"/>
</dbReference>
<feature type="domain" description="Helicase C-terminal" evidence="6">
    <location>
        <begin position="520"/>
        <end position="681"/>
    </location>
</feature>
<evidence type="ECO:0000256" key="1">
    <source>
        <dbReference type="ARBA" id="ARBA00022741"/>
    </source>
</evidence>
<dbReference type="Pfam" id="PF04851">
    <property type="entry name" value="ResIII"/>
    <property type="match status" value="1"/>
</dbReference>
<dbReference type="Gene3D" id="3.30.870.10">
    <property type="entry name" value="Endonuclease Chain A"/>
    <property type="match status" value="1"/>
</dbReference>
<dbReference type="InterPro" id="IPR014001">
    <property type="entry name" value="Helicase_ATP-bd"/>
</dbReference>
<dbReference type="GO" id="GO:0016787">
    <property type="term" value="F:hydrolase activity"/>
    <property type="evidence" value="ECO:0007669"/>
    <property type="project" value="UniProtKB-KW"/>
</dbReference>
<keyword evidence="3 7" id="KW-0347">Helicase</keyword>
<dbReference type="InterPro" id="IPR027417">
    <property type="entry name" value="P-loop_NTPase"/>
</dbReference>
<dbReference type="EMBL" id="FQYW01000007">
    <property type="protein sequence ID" value="SHI52997.1"/>
    <property type="molecule type" value="Genomic_DNA"/>
</dbReference>